<sequence>YLKELDGLNNQLPGSRLLTDRWISPISSINKINFDAAFNRQRKESCLGLVVQNEKVEAIHLGLNLGLRALEIEGDAYTVIATEGLRRRETTYLNEVDTSHKGPTQAQEYNGLKLPQGPITRS</sequence>
<dbReference type="EMBL" id="JABEZX010000004">
    <property type="protein sequence ID" value="MBA0554006.1"/>
    <property type="molecule type" value="Genomic_DNA"/>
</dbReference>
<evidence type="ECO:0000256" key="1">
    <source>
        <dbReference type="SAM" id="MobiDB-lite"/>
    </source>
</evidence>
<evidence type="ECO:0000313" key="2">
    <source>
        <dbReference type="EMBL" id="MBA0554006.1"/>
    </source>
</evidence>
<dbReference type="AlphaFoldDB" id="A0A7J8LNJ6"/>
<dbReference type="Proteomes" id="UP000593572">
    <property type="component" value="Unassembled WGS sequence"/>
</dbReference>
<reference evidence="2 3" key="1">
    <citation type="journal article" date="2019" name="Genome Biol. Evol.">
        <title>Insights into the evolution of the New World diploid cottons (Gossypium, subgenus Houzingenia) based on genome sequencing.</title>
        <authorList>
            <person name="Grover C.E."/>
            <person name="Arick M.A. 2nd"/>
            <person name="Thrash A."/>
            <person name="Conover J.L."/>
            <person name="Sanders W.S."/>
            <person name="Peterson D.G."/>
            <person name="Frelichowski J.E."/>
            <person name="Scheffler J.A."/>
            <person name="Scheffler B.E."/>
            <person name="Wendel J.F."/>
        </authorList>
    </citation>
    <scope>NUCLEOTIDE SEQUENCE [LARGE SCALE GENOMIC DNA]</scope>
    <source>
        <strain evidence="2">157</strain>
        <tissue evidence="2">Leaf</tissue>
    </source>
</reference>
<feature type="region of interest" description="Disordered" evidence="1">
    <location>
        <begin position="93"/>
        <end position="122"/>
    </location>
</feature>
<proteinExistence type="predicted"/>
<evidence type="ECO:0000313" key="3">
    <source>
        <dbReference type="Proteomes" id="UP000593572"/>
    </source>
</evidence>
<evidence type="ECO:0008006" key="4">
    <source>
        <dbReference type="Google" id="ProtNLM"/>
    </source>
</evidence>
<feature type="non-terminal residue" evidence="2">
    <location>
        <position position="1"/>
    </location>
</feature>
<organism evidence="2 3">
    <name type="scientific">Gossypium lobatum</name>
    <dbReference type="NCBI Taxonomy" id="34289"/>
    <lineage>
        <taxon>Eukaryota</taxon>
        <taxon>Viridiplantae</taxon>
        <taxon>Streptophyta</taxon>
        <taxon>Embryophyta</taxon>
        <taxon>Tracheophyta</taxon>
        <taxon>Spermatophyta</taxon>
        <taxon>Magnoliopsida</taxon>
        <taxon>eudicotyledons</taxon>
        <taxon>Gunneridae</taxon>
        <taxon>Pentapetalae</taxon>
        <taxon>rosids</taxon>
        <taxon>malvids</taxon>
        <taxon>Malvales</taxon>
        <taxon>Malvaceae</taxon>
        <taxon>Malvoideae</taxon>
        <taxon>Gossypium</taxon>
    </lineage>
</organism>
<feature type="non-terminal residue" evidence="2">
    <location>
        <position position="122"/>
    </location>
</feature>
<gene>
    <name evidence="2" type="ORF">Golob_013140</name>
</gene>
<protein>
    <recommendedName>
        <fullName evidence="4">RNase H type-1 domain-containing protein</fullName>
    </recommendedName>
</protein>
<comment type="caution">
    <text evidence="2">The sequence shown here is derived from an EMBL/GenBank/DDBJ whole genome shotgun (WGS) entry which is preliminary data.</text>
</comment>
<keyword evidence="3" id="KW-1185">Reference proteome</keyword>
<name>A0A7J8LNJ6_9ROSI</name>
<accession>A0A7J8LNJ6</accession>